<dbReference type="Gene3D" id="2.120.10.30">
    <property type="entry name" value="TolB, C-terminal domain"/>
    <property type="match status" value="1"/>
</dbReference>
<dbReference type="EMBL" id="RBXT01000001">
    <property type="protein sequence ID" value="RKT78795.1"/>
    <property type="molecule type" value="Genomic_DNA"/>
</dbReference>
<evidence type="ECO:0000313" key="3">
    <source>
        <dbReference type="EMBL" id="RKT78795.1"/>
    </source>
</evidence>
<evidence type="ECO:0000256" key="2">
    <source>
        <dbReference type="SAM" id="SignalP"/>
    </source>
</evidence>
<accession>A0A495Y068</accession>
<keyword evidence="4" id="KW-1185">Reference proteome</keyword>
<dbReference type="Proteomes" id="UP000278440">
    <property type="component" value="Unassembled WGS sequence"/>
</dbReference>
<comment type="caution">
    <text evidence="3">The sequence shown here is derived from an EMBL/GenBank/DDBJ whole genome shotgun (WGS) entry which is preliminary data.</text>
</comment>
<evidence type="ECO:0000313" key="4">
    <source>
        <dbReference type="Proteomes" id="UP000278440"/>
    </source>
</evidence>
<dbReference type="AlphaFoldDB" id="A0A495Y068"/>
<keyword evidence="1" id="KW-0472">Membrane</keyword>
<dbReference type="SUPFAM" id="SSF82171">
    <property type="entry name" value="DPP6 N-terminal domain-like"/>
    <property type="match status" value="1"/>
</dbReference>
<organism evidence="3 4">
    <name type="scientific">Terracoccus luteus</name>
    <dbReference type="NCBI Taxonomy" id="53356"/>
    <lineage>
        <taxon>Bacteria</taxon>
        <taxon>Bacillati</taxon>
        <taxon>Actinomycetota</taxon>
        <taxon>Actinomycetes</taxon>
        <taxon>Micrococcales</taxon>
        <taxon>Intrasporangiaceae</taxon>
        <taxon>Terracoccus</taxon>
    </lineage>
</organism>
<reference evidence="3 4" key="1">
    <citation type="submission" date="2018-10" db="EMBL/GenBank/DDBJ databases">
        <title>Sequencing the genomes of 1000 actinobacteria strains.</title>
        <authorList>
            <person name="Klenk H.-P."/>
        </authorList>
    </citation>
    <scope>NUCLEOTIDE SEQUENCE [LARGE SCALE GENOMIC DNA]</scope>
    <source>
        <strain evidence="3 4">DSM 44267</strain>
    </source>
</reference>
<name>A0A495Y068_9MICO</name>
<dbReference type="RefSeq" id="WP_170165749.1">
    <property type="nucleotide sequence ID" value="NZ_RBXT01000001.1"/>
</dbReference>
<keyword evidence="1" id="KW-1133">Transmembrane helix</keyword>
<protein>
    <submittedName>
        <fullName evidence="3">WD40 repeat protein</fullName>
    </submittedName>
</protein>
<proteinExistence type="predicted"/>
<feature type="chain" id="PRO_5019856566" evidence="2">
    <location>
        <begin position="35"/>
        <end position="455"/>
    </location>
</feature>
<sequence length="455" mass="47369">MGRRGRVDKTFKAAAVAGLLAAGVFAVVPGQALAADAKPGLPSEMAGYSYLTGNVTSAPPGRAVALWQYGFGVEFMDFPQAVVLGASSDVYRRLDVAEGRHGAETQGDPGPMLLSPDGTKAAVGHYDIDPPDLAVVDLATGDVTTHPLPEGHSVIPLAWSPDSTRLAYGASTGPDNPYSGDPRWPVGSRLSVVDTTSGAVTKLPVTDYAAVAFAPIGTDVAVETPGSIRVLDATGAERRRLPLPAERHLAGPSAWSPDGRLLAITRPMTTCFDPADYVDPTGLVQDCDPSTDGLSFVDATGTGAAVPRPLKGDLSGTRDVLGWTSPTEVVVLDDLTAPTSPDFTDQKHWVTAVSVDGQQSRRLMSVPDDGNYGVGRFHLASALAPDLEVRPAGSADRGTWPTVVRIGAIAAALGLLVSYARSAWRGRQRARRRAAYRAARLAAADTVAGHPASAP</sequence>
<evidence type="ECO:0000256" key="1">
    <source>
        <dbReference type="SAM" id="Phobius"/>
    </source>
</evidence>
<gene>
    <name evidence="3" type="ORF">DFJ68_2247</name>
</gene>
<feature type="transmembrane region" description="Helical" evidence="1">
    <location>
        <begin position="403"/>
        <end position="424"/>
    </location>
</feature>
<feature type="signal peptide" evidence="2">
    <location>
        <begin position="1"/>
        <end position="34"/>
    </location>
</feature>
<keyword evidence="2" id="KW-0732">Signal</keyword>
<keyword evidence="1" id="KW-0812">Transmembrane</keyword>
<dbReference type="InterPro" id="IPR011042">
    <property type="entry name" value="6-blade_b-propeller_TolB-like"/>
</dbReference>